<evidence type="ECO:0000313" key="2">
    <source>
        <dbReference type="Proteomes" id="UP000054549"/>
    </source>
</evidence>
<organism evidence="1 2">
    <name type="scientific">Amanita muscaria (strain Koide BX008)</name>
    <dbReference type="NCBI Taxonomy" id="946122"/>
    <lineage>
        <taxon>Eukaryota</taxon>
        <taxon>Fungi</taxon>
        <taxon>Dikarya</taxon>
        <taxon>Basidiomycota</taxon>
        <taxon>Agaricomycotina</taxon>
        <taxon>Agaricomycetes</taxon>
        <taxon>Agaricomycetidae</taxon>
        <taxon>Agaricales</taxon>
        <taxon>Pluteineae</taxon>
        <taxon>Amanitaceae</taxon>
        <taxon>Amanita</taxon>
    </lineage>
</organism>
<protein>
    <submittedName>
        <fullName evidence="1">Uncharacterized protein</fullName>
    </submittedName>
</protein>
<dbReference type="EMBL" id="KN818428">
    <property type="protein sequence ID" value="KIL56342.1"/>
    <property type="molecule type" value="Genomic_DNA"/>
</dbReference>
<gene>
    <name evidence="1" type="ORF">M378DRAFT_172812</name>
</gene>
<sequence>MERTWSGYDTGIEAFDTDVVELVVATETARRKLDSWVVRPNSGDREALSGLCDDASVVWEGECLQEWRG</sequence>
<dbReference type="HOGENOM" id="CLU_2775420_0_0_1"/>
<dbReference type="AlphaFoldDB" id="A0A0C2W5C8"/>
<name>A0A0C2W5C8_AMAMK</name>
<evidence type="ECO:0000313" key="1">
    <source>
        <dbReference type="EMBL" id="KIL56342.1"/>
    </source>
</evidence>
<dbReference type="Proteomes" id="UP000054549">
    <property type="component" value="Unassembled WGS sequence"/>
</dbReference>
<accession>A0A0C2W5C8</accession>
<reference evidence="1 2" key="1">
    <citation type="submission" date="2014-04" db="EMBL/GenBank/DDBJ databases">
        <title>Evolutionary Origins and Diversification of the Mycorrhizal Mutualists.</title>
        <authorList>
            <consortium name="DOE Joint Genome Institute"/>
            <consortium name="Mycorrhizal Genomics Consortium"/>
            <person name="Kohler A."/>
            <person name="Kuo A."/>
            <person name="Nagy L.G."/>
            <person name="Floudas D."/>
            <person name="Copeland A."/>
            <person name="Barry K.W."/>
            <person name="Cichocki N."/>
            <person name="Veneault-Fourrey C."/>
            <person name="LaButti K."/>
            <person name="Lindquist E.A."/>
            <person name="Lipzen A."/>
            <person name="Lundell T."/>
            <person name="Morin E."/>
            <person name="Murat C."/>
            <person name="Riley R."/>
            <person name="Ohm R."/>
            <person name="Sun H."/>
            <person name="Tunlid A."/>
            <person name="Henrissat B."/>
            <person name="Grigoriev I.V."/>
            <person name="Hibbett D.S."/>
            <person name="Martin F."/>
        </authorList>
    </citation>
    <scope>NUCLEOTIDE SEQUENCE [LARGE SCALE GENOMIC DNA]</scope>
    <source>
        <strain evidence="1 2">Koide BX008</strain>
    </source>
</reference>
<keyword evidence="2" id="KW-1185">Reference proteome</keyword>
<proteinExistence type="predicted"/>
<dbReference type="InParanoid" id="A0A0C2W5C8"/>